<comment type="similarity">
    <text evidence="1">Belongs to the short-chain dehydrogenases/reductases (SDR) family.</text>
</comment>
<dbReference type="PRINTS" id="PR00081">
    <property type="entry name" value="GDHRDH"/>
</dbReference>
<dbReference type="FunFam" id="3.40.50.720:FF:000084">
    <property type="entry name" value="Short-chain dehydrogenase reductase"/>
    <property type="match status" value="1"/>
</dbReference>
<dbReference type="KEGG" id="slo:Shew_1407"/>
<dbReference type="EMBL" id="CP000606">
    <property type="protein sequence ID" value="ABO23276.1"/>
    <property type="molecule type" value="Genomic_DNA"/>
</dbReference>
<keyword evidence="5" id="KW-1185">Reference proteome</keyword>
<evidence type="ECO:0000313" key="4">
    <source>
        <dbReference type="EMBL" id="ABO23276.1"/>
    </source>
</evidence>
<evidence type="ECO:0000256" key="3">
    <source>
        <dbReference type="ARBA" id="ARBA00023002"/>
    </source>
</evidence>
<dbReference type="Pfam" id="PF13561">
    <property type="entry name" value="adh_short_C2"/>
    <property type="match status" value="1"/>
</dbReference>
<evidence type="ECO:0000313" key="5">
    <source>
        <dbReference type="Proteomes" id="UP000001558"/>
    </source>
</evidence>
<dbReference type="eggNOG" id="COG1028">
    <property type="taxonomic scope" value="Bacteria"/>
</dbReference>
<gene>
    <name evidence="4" type="ordered locus">Shew_1407</name>
</gene>
<dbReference type="AlphaFoldDB" id="A3QCS8"/>
<dbReference type="HOGENOM" id="CLU_010194_2_10_6"/>
<dbReference type="InterPro" id="IPR002347">
    <property type="entry name" value="SDR_fam"/>
</dbReference>
<evidence type="ECO:0000256" key="1">
    <source>
        <dbReference type="ARBA" id="ARBA00006484"/>
    </source>
</evidence>
<dbReference type="SUPFAM" id="SSF51735">
    <property type="entry name" value="NAD(P)-binding Rossmann-fold domains"/>
    <property type="match status" value="1"/>
</dbReference>
<dbReference type="CDD" id="cd05233">
    <property type="entry name" value="SDR_c"/>
    <property type="match status" value="1"/>
</dbReference>
<dbReference type="InterPro" id="IPR036291">
    <property type="entry name" value="NAD(P)-bd_dom_sf"/>
</dbReference>
<reference evidence="4 5" key="1">
    <citation type="submission" date="2007-03" db="EMBL/GenBank/DDBJ databases">
        <title>Complete sequence of Shewanella loihica PV-4.</title>
        <authorList>
            <consortium name="US DOE Joint Genome Institute"/>
            <person name="Copeland A."/>
            <person name="Lucas S."/>
            <person name="Lapidus A."/>
            <person name="Barry K."/>
            <person name="Detter J.C."/>
            <person name="Glavina del Rio T."/>
            <person name="Hammon N."/>
            <person name="Israni S."/>
            <person name="Dalin E."/>
            <person name="Tice H."/>
            <person name="Pitluck S."/>
            <person name="Chain P."/>
            <person name="Malfatti S."/>
            <person name="Shin M."/>
            <person name="Vergez L."/>
            <person name="Schmutz J."/>
            <person name="Larimer F."/>
            <person name="Land M."/>
            <person name="Hauser L."/>
            <person name="Kyrpides N."/>
            <person name="Mikhailova N."/>
            <person name="Romine M.F."/>
            <person name="Serres G."/>
            <person name="Fredrickson J."/>
            <person name="Tiedje J."/>
            <person name="Richardson P."/>
        </authorList>
    </citation>
    <scope>NUCLEOTIDE SEQUENCE [LARGE SCALE GENOMIC DNA]</scope>
    <source>
        <strain evidence="5">ATCC BAA-1088 / PV-4</strain>
    </source>
</reference>
<keyword evidence="2" id="KW-0521">NADP</keyword>
<proteinExistence type="inferred from homology"/>
<evidence type="ECO:0000256" key="2">
    <source>
        <dbReference type="ARBA" id="ARBA00022857"/>
    </source>
</evidence>
<sequence length="246" mass="26414" precursor="true">MLKGKKILVTGGGSGIGLAIAKRALNRGASVLICGRDKIKLDNVIKEVDDSNLKMLSLDVSDISSHKDSLEQAVQLLGGEIDILVNNAGIIDGADFLQVSEETWDRIYAVNCKGMYFLSQSICSRWINKGCTNGRRILNISSQGGYVAATYPYRLSKWDVVGMTQGLALKLAPLGILVNGLAPGIVATDMQKDLVKDDTNAFLPLNPLQRHASPDEIAELAVFLVSDSCSFIVGQTIVCDGGFILK</sequence>
<dbReference type="InterPro" id="IPR052178">
    <property type="entry name" value="Sec_Metab_Biosynth_SDR"/>
</dbReference>
<protein>
    <submittedName>
        <fullName evidence="4">Short-chain dehydrogenase/reductase SDR</fullName>
    </submittedName>
</protein>
<dbReference type="Gene3D" id="3.40.50.720">
    <property type="entry name" value="NAD(P)-binding Rossmann-like Domain"/>
    <property type="match status" value="1"/>
</dbReference>
<dbReference type="Proteomes" id="UP000001558">
    <property type="component" value="Chromosome"/>
</dbReference>
<organism evidence="4 5">
    <name type="scientific">Shewanella loihica (strain ATCC BAA-1088 / PV-4)</name>
    <dbReference type="NCBI Taxonomy" id="323850"/>
    <lineage>
        <taxon>Bacteria</taxon>
        <taxon>Pseudomonadati</taxon>
        <taxon>Pseudomonadota</taxon>
        <taxon>Gammaproteobacteria</taxon>
        <taxon>Alteromonadales</taxon>
        <taxon>Shewanellaceae</taxon>
        <taxon>Shewanella</taxon>
    </lineage>
</organism>
<dbReference type="GO" id="GO:0016491">
    <property type="term" value="F:oxidoreductase activity"/>
    <property type="evidence" value="ECO:0007669"/>
    <property type="project" value="UniProtKB-KW"/>
</dbReference>
<dbReference type="PANTHER" id="PTHR43618:SF8">
    <property type="entry name" value="7ALPHA-HYDROXYSTEROID DEHYDROGENASE"/>
    <property type="match status" value="1"/>
</dbReference>
<dbReference type="STRING" id="323850.Shew_1407"/>
<dbReference type="PRINTS" id="PR00080">
    <property type="entry name" value="SDRFAMILY"/>
</dbReference>
<accession>A3QCS8</accession>
<name>A3QCS8_SHELP</name>
<keyword evidence="3" id="KW-0560">Oxidoreductase</keyword>
<dbReference type="PANTHER" id="PTHR43618">
    <property type="entry name" value="7-ALPHA-HYDROXYSTEROID DEHYDROGENASE"/>
    <property type="match status" value="1"/>
</dbReference>